<comment type="caution">
    <text evidence="1">The sequence shown here is derived from an EMBL/GenBank/DDBJ whole genome shotgun (WGS) entry which is preliminary data.</text>
</comment>
<name>A0A8J8T7H5_HALGN</name>
<evidence type="ECO:0000313" key="2">
    <source>
        <dbReference type="Proteomes" id="UP000785679"/>
    </source>
</evidence>
<organism evidence="1 2">
    <name type="scientific">Halteria grandinella</name>
    <dbReference type="NCBI Taxonomy" id="5974"/>
    <lineage>
        <taxon>Eukaryota</taxon>
        <taxon>Sar</taxon>
        <taxon>Alveolata</taxon>
        <taxon>Ciliophora</taxon>
        <taxon>Intramacronucleata</taxon>
        <taxon>Spirotrichea</taxon>
        <taxon>Stichotrichia</taxon>
        <taxon>Sporadotrichida</taxon>
        <taxon>Halteriidae</taxon>
        <taxon>Halteria</taxon>
    </lineage>
</organism>
<keyword evidence="2" id="KW-1185">Reference proteome</keyword>
<dbReference type="Proteomes" id="UP000785679">
    <property type="component" value="Unassembled WGS sequence"/>
</dbReference>
<dbReference type="EMBL" id="RRYP01003077">
    <property type="protein sequence ID" value="TNV84168.1"/>
    <property type="molecule type" value="Genomic_DNA"/>
</dbReference>
<proteinExistence type="predicted"/>
<reference evidence="1" key="1">
    <citation type="submission" date="2019-06" db="EMBL/GenBank/DDBJ databases">
        <authorList>
            <person name="Zheng W."/>
        </authorList>
    </citation>
    <scope>NUCLEOTIDE SEQUENCE</scope>
    <source>
        <strain evidence="1">QDHG01</strain>
    </source>
</reference>
<protein>
    <submittedName>
        <fullName evidence="1">Uncharacterized protein</fullName>
    </submittedName>
</protein>
<sequence length="75" mass="8597">MNIGIYRLDMCYRVKLQRERKMPIKITSNRKGERGSDQEDLQGVKGWECHQDVIGMLAGSCLVLPTQKNSECDQP</sequence>
<gene>
    <name evidence="1" type="ORF">FGO68_gene4307</name>
</gene>
<evidence type="ECO:0000313" key="1">
    <source>
        <dbReference type="EMBL" id="TNV84168.1"/>
    </source>
</evidence>
<dbReference type="AlphaFoldDB" id="A0A8J8T7H5"/>
<accession>A0A8J8T7H5</accession>